<dbReference type="OrthoDB" id="1883168at2759"/>
<reference evidence="1 2" key="1">
    <citation type="journal article" date="2020" name="Nat. Food">
        <title>A phased Vanilla planifolia genome enables genetic improvement of flavour and production.</title>
        <authorList>
            <person name="Hasing T."/>
            <person name="Tang H."/>
            <person name="Brym M."/>
            <person name="Khazi F."/>
            <person name="Huang T."/>
            <person name="Chambers A.H."/>
        </authorList>
    </citation>
    <scope>NUCLEOTIDE SEQUENCE [LARGE SCALE GENOMIC DNA]</scope>
    <source>
        <tissue evidence="1">Leaf</tissue>
    </source>
</reference>
<evidence type="ECO:0000313" key="1">
    <source>
        <dbReference type="EMBL" id="KAG0473228.1"/>
    </source>
</evidence>
<sequence length="87" mass="10159">MTVMHVLRKLGRWDSYAQDRGFYNSKILLLGPYVFSTKANGTRSVDLQKETIKAFLALESFTMATPLKERYKITPSQQVIFLYFFLK</sequence>
<keyword evidence="2" id="KW-1185">Reference proteome</keyword>
<name>A0A835UTC5_VANPL</name>
<proteinExistence type="predicted"/>
<protein>
    <submittedName>
        <fullName evidence="1">Uncharacterized protein</fullName>
    </submittedName>
</protein>
<dbReference type="AlphaFoldDB" id="A0A835UTC5"/>
<evidence type="ECO:0000313" key="2">
    <source>
        <dbReference type="Proteomes" id="UP000636800"/>
    </source>
</evidence>
<dbReference type="EMBL" id="JADCNL010000007">
    <property type="protein sequence ID" value="KAG0473228.1"/>
    <property type="molecule type" value="Genomic_DNA"/>
</dbReference>
<dbReference type="Proteomes" id="UP000636800">
    <property type="component" value="Chromosome 7"/>
</dbReference>
<comment type="caution">
    <text evidence="1">The sequence shown here is derived from an EMBL/GenBank/DDBJ whole genome shotgun (WGS) entry which is preliminary data.</text>
</comment>
<gene>
    <name evidence="1" type="ORF">HPP92_015085</name>
</gene>
<organism evidence="1 2">
    <name type="scientific">Vanilla planifolia</name>
    <name type="common">Vanilla</name>
    <dbReference type="NCBI Taxonomy" id="51239"/>
    <lineage>
        <taxon>Eukaryota</taxon>
        <taxon>Viridiplantae</taxon>
        <taxon>Streptophyta</taxon>
        <taxon>Embryophyta</taxon>
        <taxon>Tracheophyta</taxon>
        <taxon>Spermatophyta</taxon>
        <taxon>Magnoliopsida</taxon>
        <taxon>Liliopsida</taxon>
        <taxon>Asparagales</taxon>
        <taxon>Orchidaceae</taxon>
        <taxon>Vanilloideae</taxon>
        <taxon>Vanilleae</taxon>
        <taxon>Vanilla</taxon>
    </lineage>
</organism>
<accession>A0A835UTC5</accession>